<dbReference type="InterPro" id="IPR015816">
    <property type="entry name" value="Vitellinogen_b-sht_N"/>
</dbReference>
<name>A0AA38IF79_9CUCU</name>
<dbReference type="Gene3D" id="1.25.10.20">
    <property type="entry name" value="Vitellinogen, superhelical"/>
    <property type="match status" value="1"/>
</dbReference>
<reference evidence="5" key="1">
    <citation type="journal article" date="2023" name="G3 (Bethesda)">
        <title>Whole genome assemblies of Zophobas morio and Tenebrio molitor.</title>
        <authorList>
            <person name="Kaur S."/>
            <person name="Stinson S.A."/>
            <person name="diCenzo G.C."/>
        </authorList>
    </citation>
    <scope>NUCLEOTIDE SEQUENCE</scope>
    <source>
        <strain evidence="5">QUZm001</strain>
    </source>
</reference>
<dbReference type="InterPro" id="IPR050733">
    <property type="entry name" value="Vitellogenin/Apolipophorin"/>
</dbReference>
<proteinExistence type="predicted"/>
<dbReference type="Gene3D" id="2.30.230.10">
    <property type="entry name" value="Lipovitellin, beta-sheet shell regions, chain A"/>
    <property type="match status" value="1"/>
</dbReference>
<dbReference type="Proteomes" id="UP001168821">
    <property type="component" value="Unassembled WGS sequence"/>
</dbReference>
<evidence type="ECO:0000256" key="2">
    <source>
        <dbReference type="PROSITE-ProRule" id="PRU00557"/>
    </source>
</evidence>
<comment type="caution">
    <text evidence="5">The sequence shown here is derived from an EMBL/GenBank/DDBJ whole genome shotgun (WGS) entry which is preliminary data.</text>
</comment>
<dbReference type="PROSITE" id="PS51211">
    <property type="entry name" value="VITELLOGENIN"/>
    <property type="match status" value="1"/>
</dbReference>
<keyword evidence="6" id="KW-1185">Reference proteome</keyword>
<dbReference type="InterPro" id="IPR015819">
    <property type="entry name" value="Lipid_transp_b-sht_shell"/>
</dbReference>
<dbReference type="PANTHER" id="PTHR23345">
    <property type="entry name" value="VITELLOGENIN-RELATED"/>
    <property type="match status" value="1"/>
</dbReference>
<evidence type="ECO:0000256" key="3">
    <source>
        <dbReference type="SAM" id="SignalP"/>
    </source>
</evidence>
<dbReference type="GO" id="GO:0005319">
    <property type="term" value="F:lipid transporter activity"/>
    <property type="evidence" value="ECO:0007669"/>
    <property type="project" value="InterPro"/>
</dbReference>
<dbReference type="Pfam" id="PF01347">
    <property type="entry name" value="Vitellogenin_N"/>
    <property type="match status" value="1"/>
</dbReference>
<evidence type="ECO:0000259" key="4">
    <source>
        <dbReference type="PROSITE" id="PS51211"/>
    </source>
</evidence>
<evidence type="ECO:0000313" key="5">
    <source>
        <dbReference type="EMBL" id="KAJ3656818.1"/>
    </source>
</evidence>
<feature type="chain" id="PRO_5041221621" description="Vitellogenin domain-containing protein" evidence="3">
    <location>
        <begin position="19"/>
        <end position="1443"/>
    </location>
</feature>
<dbReference type="EMBL" id="JALNTZ010000004">
    <property type="protein sequence ID" value="KAJ3656818.1"/>
    <property type="molecule type" value="Genomic_DNA"/>
</dbReference>
<dbReference type="InterPro" id="IPR011030">
    <property type="entry name" value="Lipovitellin_superhlx_dom"/>
</dbReference>
<dbReference type="PANTHER" id="PTHR23345:SF33">
    <property type="entry name" value="CROSSVEINLESS D"/>
    <property type="match status" value="1"/>
</dbReference>
<evidence type="ECO:0000313" key="6">
    <source>
        <dbReference type="Proteomes" id="UP001168821"/>
    </source>
</evidence>
<gene>
    <name evidence="5" type="ORF">Zmor_015863</name>
</gene>
<dbReference type="SMART" id="SM00638">
    <property type="entry name" value="LPD_N"/>
    <property type="match status" value="1"/>
</dbReference>
<accession>A0AA38IF79</accession>
<evidence type="ECO:0000256" key="1">
    <source>
        <dbReference type="ARBA" id="ARBA00022729"/>
    </source>
</evidence>
<sequence>MNTRQFFLFCVALATTQAFHHLIPPDKETIYSWSADIKAGTHLPVPYASQYALQGKIHLQPCNNTIVVKLTDLTHRLYNGIIDHFHEYEAKNVSLPPEVQALENAFKITYTDSGLVEGISTQNNEKDFSRNIKKAIASIFQLNSTFFRKEYHRPESFVVKENSIYGHGTDLYSIFPQKDGKVEVHKLHNMPDNEDIFSHFVTNTEGASCDVKSGKSIMHDSRKNYILQKQDDCYVVKKITVVGSVVYYPFKAKSDAQMIVVNQNFDLVEVVPINDKYQISDEYFEKSLSYVSFDKKTNDETNGRRSIDYDKLLPMVRDMLEDIPQYMREDHINTKEPDRKRGQLINRVQQILLKFTLEKFKELQSTLSTQALNAYYHILPLVGTEASLLYIKTLIVTKTIGEDLAIDVLQNIAGHIRPSAPLVQKLEDLIHLDSTFTWNLRKVAILSFGNIIYKSYLNQLQSNTDNPQTPYEKYVDEYIHNLRNSTTYIVQVTYLLGLRNMKLPILAHRLLPALNGKWWSNQYLRYMAIWALAPPILTSSGPDKLIESFWTLFTNRNEKLEIRSFAYYYIMYSRPNLSLLRSIFAYMLTEPDDEMYRIHYTLSHTLMQSTDPCHQEIKVRLSQVMKFSPPPRRGVSYINFFGYKDEEFGFSTSVQKYFWKSNELRMYCYYVTSQLFYNYEEEWVIYWKIRDGRDKDPGLVQSIVDIITTRRLESSDFHIEASIARRGQVINMFAFDKHSIDELVSFLKFFIAYVPELNKDLLYITHERYNSYIIPTDLGIPVFWQYFMPEVHYNNLTIKKEILDDTVNVRLENKYGAWIHYRHGLSFYNPVADVWQGINKYHTYDALLPLHFNVSLDYTQQNLEIHWQKHNDSLMNVAGVKTHAKQLVFVRDSDDYEKKVLGEFVPQGEEFQSVGPGKQFRHDYPLIDKDNLDTGHRLHIVNYDSDIHAPYGVFKSRLFMFADPSSKYFQSPLQHGVLVWLNFHRDMVLLPRAGTYGFVARLEPSQELRVTKIDILFHHRLDSHSKNSHVSGFDSHSRLVYKVKNEEGILKTWDLNALLEVAEGHNYGKLKAKLSRILPQQKDYRLCLHGFKKWATKKVDGHWTVTMGETETSECVNDTVIEITSMGRQSHEQQSGKQLNCQNVIPYSGQYYRNLKCLLSDSTLRHYTYDVTSTNVPTFLKQIFTNLGDDLKGLFRSYYTYKIERNDNITKDSFKVDVTFPLAAHEVNVEVATTEQTYEFSGVPLKYWDWFKVAPESTTYSLGLIDKYENGEIDYCIIQNDRRYLNKQSVLEEVPNEWTLYVAGDSESHDHVYLKQIDHKIAVKLVDGHHTLEVLPVADDFHTTLDGTITSSKELQEDWIHCRVFGGDSHESLVVFLTHSGVNLEYDVKSVIITIPEGSPWHGQCYAVASNKETISPSTEAVVPITEKVPPLLNKIVKTRYLG</sequence>
<keyword evidence="1 3" id="KW-0732">Signal</keyword>
<protein>
    <recommendedName>
        <fullName evidence="4">Vitellogenin domain-containing protein</fullName>
    </recommendedName>
</protein>
<feature type="signal peptide" evidence="3">
    <location>
        <begin position="1"/>
        <end position="18"/>
    </location>
</feature>
<feature type="domain" description="Vitellogenin" evidence="4">
    <location>
        <begin position="22"/>
        <end position="671"/>
    </location>
</feature>
<dbReference type="SUPFAM" id="SSF48431">
    <property type="entry name" value="Lipovitellin-phosvitin complex, superhelical domain"/>
    <property type="match status" value="1"/>
</dbReference>
<dbReference type="InterPro" id="IPR001747">
    <property type="entry name" value="Vitellogenin_N"/>
</dbReference>
<comment type="caution">
    <text evidence="2">Lacks conserved residue(s) required for the propagation of feature annotation.</text>
</comment>
<organism evidence="5 6">
    <name type="scientific">Zophobas morio</name>
    <dbReference type="NCBI Taxonomy" id="2755281"/>
    <lineage>
        <taxon>Eukaryota</taxon>
        <taxon>Metazoa</taxon>
        <taxon>Ecdysozoa</taxon>
        <taxon>Arthropoda</taxon>
        <taxon>Hexapoda</taxon>
        <taxon>Insecta</taxon>
        <taxon>Pterygota</taxon>
        <taxon>Neoptera</taxon>
        <taxon>Endopterygota</taxon>
        <taxon>Coleoptera</taxon>
        <taxon>Polyphaga</taxon>
        <taxon>Cucujiformia</taxon>
        <taxon>Tenebrionidae</taxon>
        <taxon>Zophobas</taxon>
    </lineage>
</organism>
<dbReference type="SUPFAM" id="SSF56968">
    <property type="entry name" value="Lipovitellin-phosvitin complex, beta-sheet shell regions"/>
    <property type="match status" value="2"/>
</dbReference>